<accession>I7LF89</accession>
<feature type="compositionally biased region" description="Basic and acidic residues" evidence="1">
    <location>
        <begin position="142"/>
        <end position="156"/>
    </location>
</feature>
<dbReference type="Proteomes" id="UP000051521">
    <property type="component" value="Unassembled WGS sequence"/>
</dbReference>
<comment type="caution">
    <text evidence="2">The sequence shown here is derived from an EMBL/GenBank/DDBJ whole genome shotgun (WGS) entry which is preliminary data.</text>
</comment>
<sequence>MIRFAEGDHIEFRGAFISKQLKDENGKLTNNTTFYCLLRQFNGYPVKIMQRRLEKALGKTKAKQSYHKNNSNYQKNETKKDYQPKVHSNNAQAYYNREPQNDYQTQFQNNYSDKQFEASEAQTRTSSTQPMNTSSKVNDSVNQKKTEPIEKEEVKPKTSSQQPLTGNEYSNVSSNTRETNEVKHEKTIKEPVNRTSSRQAENQPSSMNGNSATATSPNTNAQSQTKDDDSSNDDSMSFNFNF</sequence>
<evidence type="ECO:0000313" key="3">
    <source>
        <dbReference type="EMBL" id="KRN08945.1"/>
    </source>
</evidence>
<dbReference type="AlphaFoldDB" id="I7LF89"/>
<evidence type="ECO:0000313" key="4">
    <source>
        <dbReference type="Proteomes" id="UP000009326"/>
    </source>
</evidence>
<feature type="region of interest" description="Disordered" evidence="1">
    <location>
        <begin position="58"/>
        <end position="85"/>
    </location>
</feature>
<evidence type="ECO:0000313" key="2">
    <source>
        <dbReference type="EMBL" id="CCI86438.1"/>
    </source>
</evidence>
<feature type="region of interest" description="Disordered" evidence="1">
    <location>
        <begin position="116"/>
        <end position="242"/>
    </location>
</feature>
<feature type="compositionally biased region" description="Polar residues" evidence="1">
    <location>
        <begin position="193"/>
        <end position="224"/>
    </location>
</feature>
<feature type="compositionally biased region" description="Polar residues" evidence="1">
    <location>
        <begin position="157"/>
        <end position="177"/>
    </location>
</feature>
<dbReference type="PATRIC" id="fig|1423751.3.peg.1702"/>
<feature type="compositionally biased region" description="Low complexity" evidence="1">
    <location>
        <begin position="233"/>
        <end position="242"/>
    </location>
</feature>
<reference evidence="3 5" key="2">
    <citation type="journal article" date="2015" name="Genome Announc.">
        <title>Expanding the biotechnology potential of lactobacilli through comparative genomics of 213 strains and associated genera.</title>
        <authorList>
            <person name="Sun Z."/>
            <person name="Harris H.M."/>
            <person name="McCann A."/>
            <person name="Guo C."/>
            <person name="Argimon S."/>
            <person name="Zhang W."/>
            <person name="Yang X."/>
            <person name="Jeffery I.B."/>
            <person name="Cooney J.C."/>
            <person name="Kagawa T.F."/>
            <person name="Liu W."/>
            <person name="Song Y."/>
            <person name="Salvetti E."/>
            <person name="Wrobel A."/>
            <person name="Rasinkangas P."/>
            <person name="Parkhill J."/>
            <person name="Rea M.C."/>
            <person name="O'Sullivan O."/>
            <person name="Ritari J."/>
            <person name="Douillard F.P."/>
            <person name="Paul Ross R."/>
            <person name="Yang R."/>
            <person name="Briner A.E."/>
            <person name="Felis G.E."/>
            <person name="de Vos W.M."/>
            <person name="Barrangou R."/>
            <person name="Klaenhammer T.R."/>
            <person name="Caufield P.W."/>
            <person name="Cui Y."/>
            <person name="Zhang H."/>
            <person name="O'Toole P.W."/>
        </authorList>
    </citation>
    <scope>NUCLEOTIDE SEQUENCE [LARGE SCALE GENOMIC DNA]</scope>
    <source>
        <strain evidence="3 5">DSM 23908</strain>
    </source>
</reference>
<dbReference type="EMBL" id="AYZO01000060">
    <property type="protein sequence ID" value="KRN08945.1"/>
    <property type="molecule type" value="Genomic_DNA"/>
</dbReference>
<name>I7LF89_9LACO</name>
<feature type="compositionally biased region" description="Basic and acidic residues" evidence="1">
    <location>
        <begin position="178"/>
        <end position="192"/>
    </location>
</feature>
<organism evidence="2 4">
    <name type="scientific">Lactobacillus gigeriorum DSM 23908 = CRBIP 24.85</name>
    <dbReference type="NCBI Taxonomy" id="1423751"/>
    <lineage>
        <taxon>Bacteria</taxon>
        <taxon>Bacillati</taxon>
        <taxon>Bacillota</taxon>
        <taxon>Bacilli</taxon>
        <taxon>Lactobacillales</taxon>
        <taxon>Lactobacillaceae</taxon>
        <taxon>Lactobacillus</taxon>
    </lineage>
</organism>
<keyword evidence="5" id="KW-1185">Reference proteome</keyword>
<evidence type="ECO:0000313" key="5">
    <source>
        <dbReference type="Proteomes" id="UP000051521"/>
    </source>
</evidence>
<protein>
    <submittedName>
        <fullName evidence="2">Uncharacterized protein</fullName>
    </submittedName>
</protein>
<dbReference type="Proteomes" id="UP000009326">
    <property type="component" value="Unassembled WGS sequence"/>
</dbReference>
<gene>
    <name evidence="2" type="ORF">BN52_07515</name>
    <name evidence="3" type="ORF">FC38_GL001647</name>
</gene>
<dbReference type="RefSeq" id="WP_008472376.1">
    <property type="nucleotide sequence ID" value="NZ_AYZO01000060.1"/>
</dbReference>
<feature type="compositionally biased region" description="Polar residues" evidence="1">
    <location>
        <begin position="120"/>
        <end position="141"/>
    </location>
</feature>
<evidence type="ECO:0000256" key="1">
    <source>
        <dbReference type="SAM" id="MobiDB-lite"/>
    </source>
</evidence>
<dbReference type="EMBL" id="CAKC01000021">
    <property type="protein sequence ID" value="CCI86438.1"/>
    <property type="molecule type" value="Genomic_DNA"/>
</dbReference>
<reference evidence="2 4" key="1">
    <citation type="submission" date="2012-06" db="EMBL/GenBank/DDBJ databases">
        <title>Draft genome sequence of Lactobacillus gigeriorum CRBIP 24.85T, isolated from chicken crop.</title>
        <authorList>
            <person name="Cousin S."/>
            <person name="Ma L."/>
            <person name="Creno S."/>
            <person name="Clermont D."/>
            <person name="Loux V."/>
            <person name="Bizet C."/>
            <person name="Bouchier C."/>
        </authorList>
    </citation>
    <scope>NUCLEOTIDE SEQUENCE [LARGE SCALE GENOMIC DNA]</scope>
    <source>
        <strain evidence="4">CRBIP 24.85T</strain>
        <strain evidence="2">Type strain: CRBIP 24.85</strain>
    </source>
</reference>
<proteinExistence type="predicted"/>